<feature type="transmembrane region" description="Helical" evidence="2">
    <location>
        <begin position="601"/>
        <end position="622"/>
    </location>
</feature>
<dbReference type="GO" id="GO:0005886">
    <property type="term" value="C:plasma membrane"/>
    <property type="evidence" value="ECO:0007669"/>
    <property type="project" value="UniProtKB-SubCell"/>
</dbReference>
<dbReference type="PANTHER" id="PTHR43849:SF2">
    <property type="entry name" value="BLL3936 PROTEIN"/>
    <property type="match status" value="1"/>
</dbReference>
<gene>
    <name evidence="4" type="ORF">GCM10010964_42690</name>
</gene>
<feature type="transmembrane region" description="Helical" evidence="2">
    <location>
        <begin position="527"/>
        <end position="545"/>
    </location>
</feature>
<accession>A0A8J2ZFH0</accession>
<proteinExistence type="predicted"/>
<keyword evidence="1" id="KW-1003">Cell membrane</keyword>
<feature type="transmembrane region" description="Helical" evidence="2">
    <location>
        <begin position="128"/>
        <end position="145"/>
    </location>
</feature>
<evidence type="ECO:0000259" key="3">
    <source>
        <dbReference type="Pfam" id="PF06808"/>
    </source>
</evidence>
<feature type="transmembrane region" description="Helical" evidence="2">
    <location>
        <begin position="185"/>
        <end position="205"/>
    </location>
</feature>
<name>A0A8J2ZFH0_9PROT</name>
<feature type="transmembrane region" description="Helical" evidence="2">
    <location>
        <begin position="296"/>
        <end position="318"/>
    </location>
</feature>
<keyword evidence="5" id="KW-1185">Reference proteome</keyword>
<feature type="domain" description="TRAP C4-dicarboxylate transport system permease DctM subunit" evidence="3">
    <location>
        <begin position="117"/>
        <end position="550"/>
    </location>
</feature>
<dbReference type="Proteomes" id="UP000597507">
    <property type="component" value="Unassembled WGS sequence"/>
</dbReference>
<dbReference type="NCBIfam" id="TIGR02123">
    <property type="entry name" value="TRAP_fused"/>
    <property type="match status" value="1"/>
</dbReference>
<feature type="transmembrane region" description="Helical" evidence="2">
    <location>
        <begin position="440"/>
        <end position="461"/>
    </location>
</feature>
<dbReference type="Pfam" id="PF06808">
    <property type="entry name" value="DctM"/>
    <property type="match status" value="1"/>
</dbReference>
<feature type="transmembrane region" description="Helical" evidence="2">
    <location>
        <begin position="468"/>
        <end position="497"/>
    </location>
</feature>
<keyword evidence="2" id="KW-0812">Transmembrane</keyword>
<keyword evidence="2" id="KW-0472">Membrane</keyword>
<evidence type="ECO:0000313" key="4">
    <source>
        <dbReference type="EMBL" id="GGG50859.1"/>
    </source>
</evidence>
<comment type="caution">
    <text evidence="4">The sequence shown here is derived from an EMBL/GenBank/DDBJ whole genome shotgun (WGS) entry which is preliminary data.</text>
</comment>
<evidence type="ECO:0000256" key="2">
    <source>
        <dbReference type="SAM" id="Phobius"/>
    </source>
</evidence>
<feature type="transmembrane region" description="Helical" evidence="2">
    <location>
        <begin position="225"/>
        <end position="250"/>
    </location>
</feature>
<feature type="transmembrane region" description="Helical" evidence="2">
    <location>
        <begin position="369"/>
        <end position="385"/>
    </location>
</feature>
<dbReference type="InterPro" id="IPR011853">
    <property type="entry name" value="TRAP_DctM-Dct_fused"/>
</dbReference>
<feature type="transmembrane region" description="Helical" evidence="2">
    <location>
        <begin position="346"/>
        <end position="363"/>
    </location>
</feature>
<dbReference type="RefSeq" id="WP_188903992.1">
    <property type="nucleotide sequence ID" value="NZ_BMKS01000023.1"/>
</dbReference>
<feature type="transmembrane region" description="Helical" evidence="2">
    <location>
        <begin position="43"/>
        <end position="59"/>
    </location>
</feature>
<feature type="transmembrane region" description="Helical" evidence="2">
    <location>
        <begin position="405"/>
        <end position="428"/>
    </location>
</feature>
<organism evidence="4 5">
    <name type="scientific">Caldovatus sediminis</name>
    <dbReference type="NCBI Taxonomy" id="2041189"/>
    <lineage>
        <taxon>Bacteria</taxon>
        <taxon>Pseudomonadati</taxon>
        <taxon>Pseudomonadota</taxon>
        <taxon>Alphaproteobacteria</taxon>
        <taxon>Acetobacterales</taxon>
        <taxon>Roseomonadaceae</taxon>
        <taxon>Caldovatus</taxon>
    </lineage>
</organism>
<evidence type="ECO:0000313" key="5">
    <source>
        <dbReference type="Proteomes" id="UP000597507"/>
    </source>
</evidence>
<reference evidence="4 5" key="1">
    <citation type="journal article" date="2014" name="Int. J. Syst. Evol. Microbiol.">
        <title>Complete genome sequence of Corynebacterium casei LMG S-19264T (=DSM 44701T), isolated from a smear-ripened cheese.</title>
        <authorList>
            <consortium name="US DOE Joint Genome Institute (JGI-PGF)"/>
            <person name="Walter F."/>
            <person name="Albersmeier A."/>
            <person name="Kalinowski J."/>
            <person name="Ruckert C."/>
        </authorList>
    </citation>
    <scope>NUCLEOTIDE SEQUENCE [LARGE SCALE GENOMIC DNA]</scope>
    <source>
        <strain evidence="4 5">CGMCC 1.16330</strain>
    </source>
</reference>
<feature type="transmembrane region" description="Helical" evidence="2">
    <location>
        <begin position="101"/>
        <end position="121"/>
    </location>
</feature>
<dbReference type="GO" id="GO:0022857">
    <property type="term" value="F:transmembrane transporter activity"/>
    <property type="evidence" value="ECO:0007669"/>
    <property type="project" value="UniProtKB-UniRule"/>
</dbReference>
<evidence type="ECO:0000256" key="1">
    <source>
        <dbReference type="RuleBase" id="RU369079"/>
    </source>
</evidence>
<comment type="function">
    <text evidence="1">Part of the tripartite ATP-independent periplasmic (TRAP) transport system.</text>
</comment>
<keyword evidence="2" id="KW-1133">Transmembrane helix</keyword>
<comment type="subcellular location">
    <subcellularLocation>
        <location evidence="1">Cell inner membrane</location>
        <topology evidence="1">Multi-pass membrane protein</topology>
    </subcellularLocation>
</comment>
<sequence length="630" mass="65063">MSAAAARGGGIAHWLGRARTAVAVAMSGYHLWTGFLGTPVGEVHFPLHLLLALLVLFLARGSDGPARPLALAWDFALIGVAAAATGYLFLNARYITERMLFVEPLTTTETVLAAGLLVVVLEAARRTVGWVLVAVLAVFLAYALFGNALPGALWHRGYSLEAVLEYSYLTTEGLFGAPLAVMANYVFHFVLFGSLLAASGAGDFFTNLARALTARAVGGAAKSAVVASTFMGMLTGSSAANVVTTGAFTIPTMNRSGYSKEFAAGVEAVASSGGQVTPPIMGAAAFIMMEFTGTTYATIMGISVIPAGLYALAVYIMVDLEARRLGLAAAADPGAPTALAVLRRQGYLLIAIVVMIGILVDGWTPTTAAVWAIATLVALLVVLDAENRRRILTVCWQAMADAPRLVAPVTVACAVGGILVGIIGQTGLGLRLSGVILDAAGGHMIVLLVLTTIMGVVLGMGMPTSGAYIIMAALLAPGLVQGGVTLLAAHMFIMWVASKSSITPPVAIASYAAAAVAGSDPWRTSWVAFRLGLSIFLIPYMFVFGPQLLGMGEPLEVGLAVATASLGIFALSVAIIGWLFAPLGMIERAVFGGASLLLIKPGSLTDVAGVALVLAFGGLAWLRRGRAARR</sequence>
<feature type="transmembrane region" description="Helical" evidence="2">
    <location>
        <begin position="71"/>
        <end position="89"/>
    </location>
</feature>
<keyword evidence="1" id="KW-0813">Transport</keyword>
<protein>
    <submittedName>
        <fullName evidence="4">C4-dicarboxylate ABC transporter</fullName>
    </submittedName>
</protein>
<keyword evidence="1" id="KW-0997">Cell inner membrane</keyword>
<dbReference type="AlphaFoldDB" id="A0A8J2ZFH0"/>
<dbReference type="InterPro" id="IPR010656">
    <property type="entry name" value="DctM"/>
</dbReference>
<dbReference type="EMBL" id="BMKS01000023">
    <property type="protein sequence ID" value="GGG50859.1"/>
    <property type="molecule type" value="Genomic_DNA"/>
</dbReference>
<dbReference type="PANTHER" id="PTHR43849">
    <property type="entry name" value="BLL3936 PROTEIN"/>
    <property type="match status" value="1"/>
</dbReference>
<feature type="transmembrane region" description="Helical" evidence="2">
    <location>
        <begin position="557"/>
        <end position="581"/>
    </location>
</feature>